<gene>
    <name evidence="1" type="ORF">SAMN02745883_00443</name>
</gene>
<dbReference type="Proteomes" id="UP000184082">
    <property type="component" value="Unassembled WGS sequence"/>
</dbReference>
<dbReference type="AlphaFoldDB" id="A0A1M6M282"/>
<dbReference type="EMBL" id="FRAJ01000003">
    <property type="protein sequence ID" value="SHJ77551.1"/>
    <property type="molecule type" value="Genomic_DNA"/>
</dbReference>
<accession>A0A1M6M282</accession>
<organism evidence="1 2">
    <name type="scientific">Caminicella sporogenes DSM 14501</name>
    <dbReference type="NCBI Taxonomy" id="1121266"/>
    <lineage>
        <taxon>Bacteria</taxon>
        <taxon>Bacillati</taxon>
        <taxon>Bacillota</taxon>
        <taxon>Clostridia</taxon>
        <taxon>Peptostreptococcales</taxon>
        <taxon>Caminicellaceae</taxon>
        <taxon>Caminicella</taxon>
    </lineage>
</organism>
<evidence type="ECO:0000313" key="1">
    <source>
        <dbReference type="EMBL" id="SHJ77551.1"/>
    </source>
</evidence>
<reference evidence="1 2" key="1">
    <citation type="submission" date="2016-11" db="EMBL/GenBank/DDBJ databases">
        <authorList>
            <person name="Jaros S."/>
            <person name="Januszkiewicz K."/>
            <person name="Wedrychowicz H."/>
        </authorList>
    </citation>
    <scope>NUCLEOTIDE SEQUENCE [LARGE SCALE GENOMIC DNA]</scope>
    <source>
        <strain evidence="1 2">DSM 14501</strain>
    </source>
</reference>
<dbReference type="RefSeq" id="WP_278301735.1">
    <property type="nucleotide sequence ID" value="NZ_FRAJ01000003.1"/>
</dbReference>
<evidence type="ECO:0000313" key="2">
    <source>
        <dbReference type="Proteomes" id="UP000184082"/>
    </source>
</evidence>
<proteinExistence type="predicted"/>
<keyword evidence="2" id="KW-1185">Reference proteome</keyword>
<protein>
    <submittedName>
        <fullName evidence="1">Uncharacterized protein</fullName>
    </submittedName>
</protein>
<name>A0A1M6M282_9FIRM</name>
<sequence>MQKILIFTGSIKEFKVYLEAINQTIEFERAKKKISKKSLQLHN</sequence>